<dbReference type="NCBIfam" id="TIGR00001">
    <property type="entry name" value="rpmI_bact"/>
    <property type="match status" value="1"/>
</dbReference>
<dbReference type="InterPro" id="IPR037229">
    <property type="entry name" value="Ribosomal_bL35_sf"/>
</dbReference>
<dbReference type="InterPro" id="IPR018265">
    <property type="entry name" value="Ribosomal_bL35_CS"/>
</dbReference>
<dbReference type="FunFam" id="4.10.410.60:FF:000001">
    <property type="entry name" value="50S ribosomal protein L35"/>
    <property type="match status" value="1"/>
</dbReference>
<dbReference type="AlphaFoldDB" id="A0A6H1UD18"/>
<dbReference type="InterPro" id="IPR001706">
    <property type="entry name" value="Ribosomal_bL35"/>
</dbReference>
<evidence type="ECO:0000256" key="6">
    <source>
        <dbReference type="RuleBase" id="RU000568"/>
    </source>
</evidence>
<sequence>MPKMKSNKGAAKRFKKTASGGFKRKQSHLRHILTKKSTKRKRHLRAGAMVAKTDVASVQRMLPYA</sequence>
<keyword evidence="3 5" id="KW-0687">Ribonucleoprotein</keyword>
<dbReference type="GO" id="GO:0003735">
    <property type="term" value="F:structural constituent of ribosome"/>
    <property type="evidence" value="ECO:0007669"/>
    <property type="project" value="InterPro"/>
</dbReference>
<evidence type="ECO:0000256" key="2">
    <source>
        <dbReference type="ARBA" id="ARBA00022980"/>
    </source>
</evidence>
<dbReference type="InterPro" id="IPR021137">
    <property type="entry name" value="Ribosomal_bL35-like"/>
</dbReference>
<proteinExistence type="inferred from homology"/>
<evidence type="ECO:0000313" key="9">
    <source>
        <dbReference type="Proteomes" id="UP000501602"/>
    </source>
</evidence>
<evidence type="ECO:0000256" key="4">
    <source>
        <dbReference type="ARBA" id="ARBA00071664"/>
    </source>
</evidence>
<comment type="similarity">
    <text evidence="1 5 6">Belongs to the bacterial ribosomal protein bL35 family.</text>
</comment>
<dbReference type="Gene3D" id="4.10.410.60">
    <property type="match status" value="1"/>
</dbReference>
<accession>A0A6H1UD18</accession>
<dbReference type="PRINTS" id="PR00064">
    <property type="entry name" value="RIBOSOMALL35"/>
</dbReference>
<evidence type="ECO:0000256" key="3">
    <source>
        <dbReference type="ARBA" id="ARBA00023274"/>
    </source>
</evidence>
<dbReference type="RefSeq" id="WP_168659781.1">
    <property type="nucleotide sequence ID" value="NZ_CP051180.1"/>
</dbReference>
<dbReference type="Pfam" id="PF01632">
    <property type="entry name" value="Ribosomal_L35p"/>
    <property type="match status" value="1"/>
</dbReference>
<keyword evidence="9" id="KW-1185">Reference proteome</keyword>
<evidence type="ECO:0000256" key="1">
    <source>
        <dbReference type="ARBA" id="ARBA00006598"/>
    </source>
</evidence>
<dbReference type="GO" id="GO:0022625">
    <property type="term" value="C:cytosolic large ribosomal subunit"/>
    <property type="evidence" value="ECO:0007669"/>
    <property type="project" value="TreeGrafter"/>
</dbReference>
<dbReference type="HAMAP" id="MF_00514">
    <property type="entry name" value="Ribosomal_bL35"/>
    <property type="match status" value="1"/>
</dbReference>
<name>A0A6H1UD18_9GAMM</name>
<feature type="compositionally biased region" description="Basic residues" evidence="7">
    <location>
        <begin position="10"/>
        <end position="29"/>
    </location>
</feature>
<dbReference type="GO" id="GO:0006412">
    <property type="term" value="P:translation"/>
    <property type="evidence" value="ECO:0007669"/>
    <property type="project" value="UniProtKB-UniRule"/>
</dbReference>
<feature type="region of interest" description="Disordered" evidence="7">
    <location>
        <begin position="1"/>
        <end position="29"/>
    </location>
</feature>
<keyword evidence="2 5" id="KW-0689">Ribosomal protein</keyword>
<evidence type="ECO:0000256" key="5">
    <source>
        <dbReference type="HAMAP-Rule" id="MF_00514"/>
    </source>
</evidence>
<dbReference type="PROSITE" id="PS00936">
    <property type="entry name" value="RIBOSOMAL_L35"/>
    <property type="match status" value="1"/>
</dbReference>
<gene>
    <name evidence="5 8" type="primary">rpmI</name>
    <name evidence="8" type="ORF">HER31_06385</name>
</gene>
<evidence type="ECO:0000256" key="7">
    <source>
        <dbReference type="SAM" id="MobiDB-lite"/>
    </source>
</evidence>
<dbReference type="Proteomes" id="UP000501602">
    <property type="component" value="Chromosome"/>
</dbReference>
<dbReference type="EMBL" id="CP051180">
    <property type="protein sequence ID" value="QIZ76519.1"/>
    <property type="molecule type" value="Genomic_DNA"/>
</dbReference>
<organism evidence="8 9">
    <name type="scientific">Ferrimonas lipolytica</name>
    <dbReference type="NCBI Taxonomy" id="2724191"/>
    <lineage>
        <taxon>Bacteria</taxon>
        <taxon>Pseudomonadati</taxon>
        <taxon>Pseudomonadota</taxon>
        <taxon>Gammaproteobacteria</taxon>
        <taxon>Alteromonadales</taxon>
        <taxon>Ferrimonadaceae</taxon>
        <taxon>Ferrimonas</taxon>
    </lineage>
</organism>
<evidence type="ECO:0000313" key="8">
    <source>
        <dbReference type="EMBL" id="QIZ76519.1"/>
    </source>
</evidence>
<dbReference type="SUPFAM" id="SSF143034">
    <property type="entry name" value="L35p-like"/>
    <property type="match status" value="1"/>
</dbReference>
<dbReference type="PANTHER" id="PTHR33343">
    <property type="entry name" value="54S RIBOSOMAL PROTEIN BL35M"/>
    <property type="match status" value="1"/>
</dbReference>
<dbReference type="KEGG" id="fes:HER31_06385"/>
<dbReference type="PANTHER" id="PTHR33343:SF1">
    <property type="entry name" value="LARGE RIBOSOMAL SUBUNIT PROTEIN BL35M"/>
    <property type="match status" value="1"/>
</dbReference>
<protein>
    <recommendedName>
        <fullName evidence="4 5">Large ribosomal subunit protein bL35</fullName>
    </recommendedName>
</protein>
<reference evidence="8 9" key="1">
    <citation type="submission" date="2020-04" db="EMBL/GenBank/DDBJ databases">
        <title>Ferrimonas sp. S7 isolated from sea water.</title>
        <authorList>
            <person name="Bae S.S."/>
            <person name="Baek K."/>
        </authorList>
    </citation>
    <scope>NUCLEOTIDE SEQUENCE [LARGE SCALE GENOMIC DNA]</scope>
    <source>
        <strain evidence="8 9">S7</strain>
    </source>
</reference>